<dbReference type="RefSeq" id="WP_199396066.1">
    <property type="nucleotide sequence ID" value="NZ_JAEMHK010000012.1"/>
</dbReference>
<reference evidence="2 3" key="1">
    <citation type="submission" date="2020-12" db="EMBL/GenBank/DDBJ databases">
        <title>Geomonas sp. Red259, isolated from paddy soil.</title>
        <authorList>
            <person name="Xu Z."/>
            <person name="Zhang Z."/>
            <person name="Masuda Y."/>
            <person name="Itoh H."/>
            <person name="Senoo K."/>
        </authorList>
    </citation>
    <scope>NUCLEOTIDE SEQUENCE [LARGE SCALE GENOMIC DNA]</scope>
    <source>
        <strain evidence="2 3">Red259</strain>
    </source>
</reference>
<evidence type="ECO:0000256" key="1">
    <source>
        <dbReference type="SAM" id="Phobius"/>
    </source>
</evidence>
<protein>
    <submittedName>
        <fullName evidence="2">Uncharacterized protein</fullName>
    </submittedName>
</protein>
<comment type="caution">
    <text evidence="2">The sequence shown here is derived from an EMBL/GenBank/DDBJ whole genome shotgun (WGS) entry which is preliminary data.</text>
</comment>
<gene>
    <name evidence="2" type="ORF">JFN90_15675</name>
</gene>
<keyword evidence="3" id="KW-1185">Reference proteome</keyword>
<feature type="transmembrane region" description="Helical" evidence="1">
    <location>
        <begin position="15"/>
        <end position="32"/>
    </location>
</feature>
<name>A0ABS0YUB4_9BACT</name>
<proteinExistence type="predicted"/>
<evidence type="ECO:0000313" key="2">
    <source>
        <dbReference type="EMBL" id="MBJ6801570.1"/>
    </source>
</evidence>
<keyword evidence="1" id="KW-0472">Membrane</keyword>
<sequence>MDNYSFNSTGPDTSYLANINIFFPVLFSLEIFKNRWPEDKLGSQSVLQNDVDLYRQMYESGRTGNRLHIAARKSARENLSGRIQKILRYASVMAEENDVKALLNSGVVTYKTRKKARRTTKPV</sequence>
<accession>A0ABS0YUB4</accession>
<evidence type="ECO:0000313" key="3">
    <source>
        <dbReference type="Proteomes" id="UP000641025"/>
    </source>
</evidence>
<dbReference type="Proteomes" id="UP000641025">
    <property type="component" value="Unassembled WGS sequence"/>
</dbReference>
<keyword evidence="1" id="KW-0812">Transmembrane</keyword>
<dbReference type="EMBL" id="JAEMHK010000012">
    <property type="protein sequence ID" value="MBJ6801570.1"/>
    <property type="molecule type" value="Genomic_DNA"/>
</dbReference>
<keyword evidence="1" id="KW-1133">Transmembrane helix</keyword>
<organism evidence="2 3">
    <name type="scientific">Geomonas propionica</name>
    <dbReference type="NCBI Taxonomy" id="2798582"/>
    <lineage>
        <taxon>Bacteria</taxon>
        <taxon>Pseudomonadati</taxon>
        <taxon>Thermodesulfobacteriota</taxon>
        <taxon>Desulfuromonadia</taxon>
        <taxon>Geobacterales</taxon>
        <taxon>Geobacteraceae</taxon>
        <taxon>Geomonas</taxon>
    </lineage>
</organism>